<sequence>MRSVERAVAWTQSRAFSLAALNGIQLEMAAPMPPFNTNPRYGPQPG</sequence>
<proteinExistence type="predicted"/>
<dbReference type="EMBL" id="AKGD01000001">
    <property type="protein sequence ID" value="EIT71782.1"/>
    <property type="molecule type" value="Genomic_DNA"/>
</dbReference>
<keyword evidence="2" id="KW-1185">Reference proteome</keyword>
<name>I7ZJ41_9GAMM</name>
<organism evidence="1 2">
    <name type="scientific">Hydrocarboniphaga effusa AP103</name>
    <dbReference type="NCBI Taxonomy" id="1172194"/>
    <lineage>
        <taxon>Bacteria</taxon>
        <taxon>Pseudomonadati</taxon>
        <taxon>Pseudomonadota</taxon>
        <taxon>Gammaproteobacteria</taxon>
        <taxon>Nevskiales</taxon>
        <taxon>Nevskiaceae</taxon>
        <taxon>Hydrocarboniphaga</taxon>
    </lineage>
</organism>
<dbReference type="Proteomes" id="UP000003704">
    <property type="component" value="Unassembled WGS sequence"/>
</dbReference>
<evidence type="ECO:0000313" key="1">
    <source>
        <dbReference type="EMBL" id="EIT71782.1"/>
    </source>
</evidence>
<reference evidence="1 2" key="1">
    <citation type="journal article" date="2012" name="J. Bacteriol.">
        <title>Genome Sequence of n-Alkane-Degrading Hydrocarboniphaga effusa Strain AP103T (ATCC BAA-332T).</title>
        <authorList>
            <person name="Chang H.K."/>
            <person name="Zylstra G.J."/>
            <person name="Chae J.C."/>
        </authorList>
    </citation>
    <scope>NUCLEOTIDE SEQUENCE [LARGE SCALE GENOMIC DNA]</scope>
    <source>
        <strain evidence="1 2">AP103</strain>
    </source>
</reference>
<comment type="caution">
    <text evidence="1">The sequence shown here is derived from an EMBL/GenBank/DDBJ whole genome shotgun (WGS) entry which is preliminary data.</text>
</comment>
<accession>I7ZJ41</accession>
<dbReference type="AlphaFoldDB" id="I7ZJ41"/>
<evidence type="ECO:0000313" key="2">
    <source>
        <dbReference type="Proteomes" id="UP000003704"/>
    </source>
</evidence>
<gene>
    <name evidence="1" type="ORF">WQQ_19190</name>
</gene>
<protein>
    <submittedName>
        <fullName evidence="1">Uncharacterized protein</fullName>
    </submittedName>
</protein>